<dbReference type="AlphaFoldDB" id="A0AAN5BYU7"/>
<comment type="caution">
    <text evidence="2">The sequence shown here is derived from an EMBL/GenBank/DDBJ whole genome shotgun (WGS) entry which is preliminary data.</text>
</comment>
<gene>
    <name evidence="1" type="ORF">PMAYCL1PPCAC_00497</name>
    <name evidence="2" type="ORF">PMAYCL1PPCAC_00498</name>
</gene>
<name>A0AAN5BYU7_9BILA</name>
<accession>A0AAN5BYU7</accession>
<feature type="non-terminal residue" evidence="2">
    <location>
        <position position="1"/>
    </location>
</feature>
<evidence type="ECO:0000313" key="2">
    <source>
        <dbReference type="EMBL" id="GMR30303.1"/>
    </source>
</evidence>
<proteinExistence type="predicted"/>
<protein>
    <submittedName>
        <fullName evidence="2">Uncharacterized protein</fullName>
    </submittedName>
</protein>
<sequence length="134" mass="15193">LLESCPVVTLLGVNQISSDALTAVYNKMVGGFAKCCKLESDLLTGQFYWFLIGIRIEIVPGGAIFANRDIQAYRLTRNERAFVSIFEGRVELAFSEDYELSWNCEMNFVLKLHESDASVEEVKKGRDRLTIYRA</sequence>
<evidence type="ECO:0000313" key="3">
    <source>
        <dbReference type="Proteomes" id="UP001328107"/>
    </source>
</evidence>
<organism evidence="2 3">
    <name type="scientific">Pristionchus mayeri</name>
    <dbReference type="NCBI Taxonomy" id="1317129"/>
    <lineage>
        <taxon>Eukaryota</taxon>
        <taxon>Metazoa</taxon>
        <taxon>Ecdysozoa</taxon>
        <taxon>Nematoda</taxon>
        <taxon>Chromadorea</taxon>
        <taxon>Rhabditida</taxon>
        <taxon>Rhabditina</taxon>
        <taxon>Diplogasteromorpha</taxon>
        <taxon>Diplogasteroidea</taxon>
        <taxon>Neodiplogasteridae</taxon>
        <taxon>Pristionchus</taxon>
    </lineage>
</organism>
<reference evidence="3" key="1">
    <citation type="submission" date="2022-10" db="EMBL/GenBank/DDBJ databases">
        <title>Genome assembly of Pristionchus species.</title>
        <authorList>
            <person name="Yoshida K."/>
            <person name="Sommer R.J."/>
        </authorList>
    </citation>
    <scope>NUCLEOTIDE SEQUENCE [LARGE SCALE GENOMIC DNA]</scope>
    <source>
        <strain evidence="3">RS5460</strain>
    </source>
</reference>
<dbReference type="EMBL" id="BTRK01000001">
    <property type="protein sequence ID" value="GMR30302.1"/>
    <property type="molecule type" value="Genomic_DNA"/>
</dbReference>
<keyword evidence="3" id="KW-1185">Reference proteome</keyword>
<evidence type="ECO:0000313" key="1">
    <source>
        <dbReference type="EMBL" id="GMR30302.1"/>
    </source>
</evidence>
<dbReference type="Proteomes" id="UP001328107">
    <property type="component" value="Unassembled WGS sequence"/>
</dbReference>
<reference evidence="2" key="2">
    <citation type="submission" date="2023-06" db="EMBL/GenBank/DDBJ databases">
        <title>Genome assembly of Pristionchus species.</title>
        <authorList>
            <person name="Yoshida K."/>
            <person name="Sommer R.J."/>
        </authorList>
    </citation>
    <scope>NUCLEOTIDE SEQUENCE</scope>
    <source>
        <strain evidence="2">RS5460</strain>
    </source>
</reference>
<dbReference type="EMBL" id="BTRK01000001">
    <property type="protein sequence ID" value="GMR30303.1"/>
    <property type="molecule type" value="Genomic_DNA"/>
</dbReference>